<sequence length="246" mass="25607">MSMSNKVILVTGGSRGIGAAVCRHAADLGYDVAFTYKNAESAAQKVAAEIEAKGRVALAIRADSAVDGDTLKAFEEIDARFGRLDALVYNAGITGAASRLDESTTENYTEVLMINTVAALTYSREAIKRMSTKHGGDGGSIVMLSSTAYESGSPGCVWYAASKGGINAMTIGLSRELGLDGIRVNAVAPGPIDTGISTPEQQKIFVESTSLKRMAQPHEVATVVMFLCSEGASFTTGAIVKVAGGR</sequence>
<dbReference type="InterPro" id="IPR020904">
    <property type="entry name" value="Sc_DH/Rdtase_CS"/>
</dbReference>
<dbReference type="Gene3D" id="3.40.50.720">
    <property type="entry name" value="NAD(P)-binding Rossmann-like Domain"/>
    <property type="match status" value="1"/>
</dbReference>
<dbReference type="PANTHER" id="PTHR43639">
    <property type="entry name" value="OXIDOREDUCTASE, SHORT-CHAIN DEHYDROGENASE/REDUCTASE FAMILY (AFU_ORTHOLOGUE AFUA_5G02870)"/>
    <property type="match status" value="1"/>
</dbReference>
<dbReference type="AlphaFoldDB" id="A0AAE2ZGU7"/>
<feature type="domain" description="Ketoreductase" evidence="3">
    <location>
        <begin position="6"/>
        <end position="190"/>
    </location>
</feature>
<dbReference type="SUPFAM" id="SSF51735">
    <property type="entry name" value="NAD(P)-binding Rossmann-fold domains"/>
    <property type="match status" value="1"/>
</dbReference>
<dbReference type="EMBL" id="JAICBX010000001">
    <property type="protein sequence ID" value="MBW8636348.1"/>
    <property type="molecule type" value="Genomic_DNA"/>
</dbReference>
<dbReference type="PROSITE" id="PS00061">
    <property type="entry name" value="ADH_SHORT"/>
    <property type="match status" value="1"/>
</dbReference>
<evidence type="ECO:0000259" key="3">
    <source>
        <dbReference type="SMART" id="SM00822"/>
    </source>
</evidence>
<dbReference type="GO" id="GO:0016491">
    <property type="term" value="F:oxidoreductase activity"/>
    <property type="evidence" value="ECO:0007669"/>
    <property type="project" value="UniProtKB-KW"/>
</dbReference>
<evidence type="ECO:0000256" key="1">
    <source>
        <dbReference type="ARBA" id="ARBA00006484"/>
    </source>
</evidence>
<accession>A0AAE2ZGU7</accession>
<name>A0AAE2ZGU7_9HYPH</name>
<proteinExistence type="inferred from homology"/>
<dbReference type="PRINTS" id="PR00081">
    <property type="entry name" value="GDHRDH"/>
</dbReference>
<gene>
    <name evidence="4" type="ORF">K1W69_04030</name>
</gene>
<dbReference type="InterPro" id="IPR002347">
    <property type="entry name" value="SDR_fam"/>
</dbReference>
<comment type="similarity">
    <text evidence="1">Belongs to the short-chain dehydrogenases/reductases (SDR) family.</text>
</comment>
<dbReference type="PRINTS" id="PR00080">
    <property type="entry name" value="SDRFAMILY"/>
</dbReference>
<organism evidence="4 5">
    <name type="scientific">Flavimaribacter sediminis</name>
    <dbReference type="NCBI Taxonomy" id="2865987"/>
    <lineage>
        <taxon>Bacteria</taxon>
        <taxon>Pseudomonadati</taxon>
        <taxon>Pseudomonadota</taxon>
        <taxon>Alphaproteobacteria</taxon>
        <taxon>Hyphomicrobiales</taxon>
        <taxon>Rhizobiaceae</taxon>
        <taxon>Flavimaribacter</taxon>
    </lineage>
</organism>
<dbReference type="InterPro" id="IPR036291">
    <property type="entry name" value="NAD(P)-bd_dom_sf"/>
</dbReference>
<dbReference type="Pfam" id="PF13561">
    <property type="entry name" value="adh_short_C2"/>
    <property type="match status" value="1"/>
</dbReference>
<dbReference type="SMART" id="SM00822">
    <property type="entry name" value="PKS_KR"/>
    <property type="match status" value="1"/>
</dbReference>
<keyword evidence="2" id="KW-0560">Oxidoreductase</keyword>
<evidence type="ECO:0000313" key="5">
    <source>
        <dbReference type="Proteomes" id="UP001196509"/>
    </source>
</evidence>
<keyword evidence="5" id="KW-1185">Reference proteome</keyword>
<dbReference type="InterPro" id="IPR057326">
    <property type="entry name" value="KR_dom"/>
</dbReference>
<dbReference type="PANTHER" id="PTHR43639:SF1">
    <property type="entry name" value="SHORT-CHAIN DEHYDROGENASE_REDUCTASE FAMILY PROTEIN"/>
    <property type="match status" value="1"/>
</dbReference>
<dbReference type="Proteomes" id="UP001196509">
    <property type="component" value="Unassembled WGS sequence"/>
</dbReference>
<comment type="caution">
    <text evidence="4">The sequence shown here is derived from an EMBL/GenBank/DDBJ whole genome shotgun (WGS) entry which is preliminary data.</text>
</comment>
<evidence type="ECO:0000313" key="4">
    <source>
        <dbReference type="EMBL" id="MBW8636348.1"/>
    </source>
</evidence>
<evidence type="ECO:0000256" key="2">
    <source>
        <dbReference type="ARBA" id="ARBA00023002"/>
    </source>
</evidence>
<reference evidence="4" key="1">
    <citation type="submission" date="2021-08" db="EMBL/GenBank/DDBJ databases">
        <title>Hoeflea bacterium WL0058 sp. nov., isolated from the sediment.</title>
        <authorList>
            <person name="Wang L."/>
            <person name="Zhang D."/>
        </authorList>
    </citation>
    <scope>NUCLEOTIDE SEQUENCE</scope>
    <source>
        <strain evidence="4">WL0058</strain>
    </source>
</reference>
<protein>
    <submittedName>
        <fullName evidence="4">SDR family oxidoreductase</fullName>
    </submittedName>
</protein>
<dbReference type="CDD" id="cd05233">
    <property type="entry name" value="SDR_c"/>
    <property type="match status" value="1"/>
</dbReference>
<dbReference type="FunFam" id="3.40.50.720:FF:000084">
    <property type="entry name" value="Short-chain dehydrogenase reductase"/>
    <property type="match status" value="1"/>
</dbReference>